<protein>
    <submittedName>
        <fullName evidence="2">Sulfotransferase</fullName>
    </submittedName>
</protein>
<dbReference type="OrthoDB" id="9766687at2"/>
<dbReference type="KEGG" id="mpsy:CEK71_03195"/>
<dbReference type="Pfam" id="PF13469">
    <property type="entry name" value="Sulfotransfer_3"/>
    <property type="match status" value="1"/>
</dbReference>
<proteinExistence type="predicted"/>
<sequence>MNYLFICGTARSGTTAMWRLVTADERLVIGLERYSKHSSHHALTTDLFTPERFLELRAGDTFYPNLCEFDPYYEKVGALLAHAEYVGDKIPKLFNFLDTLFANIPTAKVIFMLRNIIDVATSFESRANSIQDKSWPETRKTQAAIKEWRNSLLMLKKYHHDDRVFPVIYEEFFAANSSIEPLYQFLGLEPTQAAHLAHQTLLAQNLQLEIKRRKRELSVEGVQQICETAPFALYREVLRTIRAK</sequence>
<gene>
    <name evidence="2" type="ORF">AADEFJLK_03723</name>
    <name evidence="1" type="ORF">CEK71_03195</name>
</gene>
<keyword evidence="3" id="KW-1185">Reference proteome</keyword>
<evidence type="ECO:0000313" key="3">
    <source>
        <dbReference type="Proteomes" id="UP000197019"/>
    </source>
</evidence>
<dbReference type="AlphaFoldDB" id="A0A1Z4BV46"/>
<dbReference type="RefSeq" id="WP_088618031.1">
    <property type="nucleotide sequence ID" value="NZ_CP022129.1"/>
</dbReference>
<dbReference type="Proteomes" id="UP000197019">
    <property type="component" value="Chromosome"/>
</dbReference>
<reference evidence="1 3" key="1">
    <citation type="submission" date="2017-06" db="EMBL/GenBank/DDBJ databases">
        <title>Genome Sequencing of the methanotroph Methylovulum psychrotolerants str. HV10-M2 isolated from a high-altitude environment.</title>
        <authorList>
            <person name="Mateos-Rivera A."/>
        </authorList>
    </citation>
    <scope>NUCLEOTIDE SEQUENCE [LARGE SCALE GENOMIC DNA]</scope>
    <source>
        <strain evidence="1 3">HV10_M2</strain>
    </source>
</reference>
<dbReference type="SUPFAM" id="SSF52540">
    <property type="entry name" value="P-loop containing nucleoside triphosphate hydrolases"/>
    <property type="match status" value="1"/>
</dbReference>
<dbReference type="Proteomes" id="UP000237423">
    <property type="component" value="Unassembled WGS sequence"/>
</dbReference>
<evidence type="ECO:0000313" key="4">
    <source>
        <dbReference type="Proteomes" id="UP000237423"/>
    </source>
</evidence>
<evidence type="ECO:0000313" key="2">
    <source>
        <dbReference type="EMBL" id="POZ50527.1"/>
    </source>
</evidence>
<reference evidence="2 4" key="2">
    <citation type="submission" date="2017-11" db="EMBL/GenBank/DDBJ databases">
        <title>Draft Genome Sequence of Methylobacter psychrotolerans Sph1T, an Obligate Methanotroph from Low-Temperature Environments.</title>
        <authorList>
            <person name="Oshkin I.Y."/>
            <person name="Miroshnikov K."/>
            <person name="Belova S.E."/>
            <person name="Korzhenkov A."/>
            <person name="Toshchakov S.V."/>
            <person name="Dedysh S.N."/>
        </authorList>
    </citation>
    <scope>NUCLEOTIDE SEQUENCE [LARGE SCALE GENOMIC DNA]</scope>
    <source>
        <strain evidence="2 4">Sph1</strain>
    </source>
</reference>
<dbReference type="InterPro" id="IPR027417">
    <property type="entry name" value="P-loop_NTPase"/>
</dbReference>
<dbReference type="EMBL" id="PGFZ01000010">
    <property type="protein sequence ID" value="POZ50527.1"/>
    <property type="molecule type" value="Genomic_DNA"/>
</dbReference>
<dbReference type="Gene3D" id="3.40.50.300">
    <property type="entry name" value="P-loop containing nucleotide triphosphate hydrolases"/>
    <property type="match status" value="1"/>
</dbReference>
<name>A0A1Z4BV46_9GAMM</name>
<evidence type="ECO:0000313" key="1">
    <source>
        <dbReference type="EMBL" id="ASF45148.1"/>
    </source>
</evidence>
<dbReference type="GO" id="GO:0016740">
    <property type="term" value="F:transferase activity"/>
    <property type="evidence" value="ECO:0007669"/>
    <property type="project" value="UniProtKB-KW"/>
</dbReference>
<organism evidence="1 3">
    <name type="scientific">Methylovulum psychrotolerans</name>
    <dbReference type="NCBI Taxonomy" id="1704499"/>
    <lineage>
        <taxon>Bacteria</taxon>
        <taxon>Pseudomonadati</taxon>
        <taxon>Pseudomonadota</taxon>
        <taxon>Gammaproteobacteria</taxon>
        <taxon>Methylococcales</taxon>
        <taxon>Methylococcaceae</taxon>
        <taxon>Methylovulum</taxon>
    </lineage>
</organism>
<accession>A0A1Z4BV46</accession>
<dbReference type="EMBL" id="CP022129">
    <property type="protein sequence ID" value="ASF45148.1"/>
    <property type="molecule type" value="Genomic_DNA"/>
</dbReference>
<keyword evidence="2" id="KW-0808">Transferase</keyword>